<organism evidence="1 2">
    <name type="scientific">Modicisalibacter zincidurans</name>
    <dbReference type="NCBI Taxonomy" id="1178777"/>
    <lineage>
        <taxon>Bacteria</taxon>
        <taxon>Pseudomonadati</taxon>
        <taxon>Pseudomonadota</taxon>
        <taxon>Gammaproteobacteria</taxon>
        <taxon>Oceanospirillales</taxon>
        <taxon>Halomonadaceae</taxon>
        <taxon>Modicisalibacter</taxon>
    </lineage>
</organism>
<proteinExistence type="predicted"/>
<dbReference type="EMBL" id="BAABKI010000011">
    <property type="protein sequence ID" value="GAA5172750.1"/>
    <property type="molecule type" value="Genomic_DNA"/>
</dbReference>
<name>A0ABP9R8G4_9GAMM</name>
<gene>
    <name evidence="1" type="ORF">GCM10023342_09930</name>
</gene>
<protein>
    <recommendedName>
        <fullName evidence="3">Transposase DDE domain-containing protein</fullName>
    </recommendedName>
</protein>
<dbReference type="Proteomes" id="UP001500074">
    <property type="component" value="Unassembled WGS sequence"/>
</dbReference>
<sequence length="87" mass="9970">MDARKEKVDGYTSIAAYLGNEGWCQGLELRPGKRRRIRTVLQELVHRAAVVVHKARQIILDVGQDIGRMRVLNTLRSRLRYPRGSPC</sequence>
<evidence type="ECO:0008006" key="3">
    <source>
        <dbReference type="Google" id="ProtNLM"/>
    </source>
</evidence>
<evidence type="ECO:0000313" key="2">
    <source>
        <dbReference type="Proteomes" id="UP001500074"/>
    </source>
</evidence>
<keyword evidence="2" id="KW-1185">Reference proteome</keyword>
<accession>A0ABP9R8G4</accession>
<evidence type="ECO:0000313" key="1">
    <source>
        <dbReference type="EMBL" id="GAA5172750.1"/>
    </source>
</evidence>
<reference evidence="2" key="1">
    <citation type="journal article" date="2019" name="Int. J. Syst. Evol. Microbiol.">
        <title>The Global Catalogue of Microorganisms (GCM) 10K type strain sequencing project: providing services to taxonomists for standard genome sequencing and annotation.</title>
        <authorList>
            <consortium name="The Broad Institute Genomics Platform"/>
            <consortium name="The Broad Institute Genome Sequencing Center for Infectious Disease"/>
            <person name="Wu L."/>
            <person name="Ma J."/>
        </authorList>
    </citation>
    <scope>NUCLEOTIDE SEQUENCE [LARGE SCALE GENOMIC DNA]</scope>
    <source>
        <strain evidence="2">JCM 18472</strain>
    </source>
</reference>
<comment type="caution">
    <text evidence="1">The sequence shown here is derived from an EMBL/GenBank/DDBJ whole genome shotgun (WGS) entry which is preliminary data.</text>
</comment>